<feature type="transmembrane region" description="Helical" evidence="1">
    <location>
        <begin position="64"/>
        <end position="88"/>
    </location>
</feature>
<feature type="transmembrane region" description="Helical" evidence="1">
    <location>
        <begin position="141"/>
        <end position="158"/>
    </location>
</feature>
<name>A0ABW8IQW2_9GAMM</name>
<protein>
    <submittedName>
        <fullName evidence="2">DUF2165 domain-containing protein</fullName>
    </submittedName>
</protein>
<reference evidence="2 3" key="1">
    <citation type="submission" date="2020-10" db="EMBL/GenBank/DDBJ databases">
        <title>Phylogeny of dyella-like bacteria.</title>
        <authorList>
            <person name="Fu J."/>
        </authorList>
    </citation>
    <scope>NUCLEOTIDE SEQUENCE [LARGE SCALE GENOMIC DNA]</scope>
    <source>
        <strain evidence="2 3">DHG40</strain>
    </source>
</reference>
<dbReference type="EMBL" id="JADIKI010000023">
    <property type="protein sequence ID" value="MFK2857025.1"/>
    <property type="molecule type" value="Genomic_DNA"/>
</dbReference>
<keyword evidence="1" id="KW-0812">Transmembrane</keyword>
<dbReference type="Pfam" id="PF09933">
    <property type="entry name" value="DUF2165"/>
    <property type="match status" value="1"/>
</dbReference>
<evidence type="ECO:0000256" key="1">
    <source>
        <dbReference type="SAM" id="Phobius"/>
    </source>
</evidence>
<keyword evidence="3" id="KW-1185">Reference proteome</keyword>
<proteinExistence type="predicted"/>
<dbReference type="Proteomes" id="UP001620409">
    <property type="component" value="Unassembled WGS sequence"/>
</dbReference>
<feature type="transmembrane region" description="Helical" evidence="1">
    <location>
        <begin position="104"/>
        <end position="129"/>
    </location>
</feature>
<accession>A0ABW8IQW2</accession>
<comment type="caution">
    <text evidence="2">The sequence shown here is derived from an EMBL/GenBank/DDBJ whole genome shotgun (WGS) entry which is preliminary data.</text>
</comment>
<keyword evidence="1" id="KW-0472">Membrane</keyword>
<dbReference type="InterPro" id="IPR018681">
    <property type="entry name" value="DUF2165_transmembrane"/>
</dbReference>
<evidence type="ECO:0000313" key="2">
    <source>
        <dbReference type="EMBL" id="MFK2857025.1"/>
    </source>
</evidence>
<gene>
    <name evidence="2" type="ORF">ISP18_20650</name>
</gene>
<dbReference type="RefSeq" id="WP_380006916.1">
    <property type="nucleotide sequence ID" value="NZ_JADIKI010000023.1"/>
</dbReference>
<evidence type="ECO:0000313" key="3">
    <source>
        <dbReference type="Proteomes" id="UP001620409"/>
    </source>
</evidence>
<keyword evidence="1" id="KW-1133">Transmembrane helix</keyword>
<sequence>MTTRLAKILLPLMLAAFAFIVTFDNIVDYGSNFLFVQHVLSMDSTFPGNALMERAITSRAMWHASYVLIIAAEGATCLLLLCGTLALWRARGRDGASFNAAKSLVTAGCVVGFLVWFFGFMVVGGEWFAMWQSKTWNGQEAAFKFYMAILGVLIFVNQPDTDLA</sequence>
<organism evidence="2 3">
    <name type="scientific">Dyella humi</name>
    <dbReference type="NCBI Taxonomy" id="1770547"/>
    <lineage>
        <taxon>Bacteria</taxon>
        <taxon>Pseudomonadati</taxon>
        <taxon>Pseudomonadota</taxon>
        <taxon>Gammaproteobacteria</taxon>
        <taxon>Lysobacterales</taxon>
        <taxon>Rhodanobacteraceae</taxon>
        <taxon>Dyella</taxon>
    </lineage>
</organism>